<keyword evidence="1" id="KW-0285">Flavoprotein</keyword>
<feature type="domain" description="NADPH-dependent FMN reductase-like" evidence="3">
    <location>
        <begin position="1"/>
        <end position="123"/>
    </location>
</feature>
<dbReference type="Gene3D" id="3.40.50.360">
    <property type="match status" value="1"/>
</dbReference>
<evidence type="ECO:0000313" key="5">
    <source>
        <dbReference type="Proteomes" id="UP000481872"/>
    </source>
</evidence>
<evidence type="ECO:0000256" key="2">
    <source>
        <dbReference type="ARBA" id="ARBA00022643"/>
    </source>
</evidence>
<dbReference type="AlphaFoldDB" id="A0A6M0HA39"/>
<dbReference type="EMBL" id="JAAGPU010000051">
    <property type="protein sequence ID" value="NEU06552.1"/>
    <property type="molecule type" value="Genomic_DNA"/>
</dbReference>
<dbReference type="InterPro" id="IPR051796">
    <property type="entry name" value="ISF_SsuE-like"/>
</dbReference>
<organism evidence="4 5">
    <name type="scientific">Clostridium senegalense</name>
    <dbReference type="NCBI Taxonomy" id="1465809"/>
    <lineage>
        <taxon>Bacteria</taxon>
        <taxon>Bacillati</taxon>
        <taxon>Bacillota</taxon>
        <taxon>Clostridia</taxon>
        <taxon>Eubacteriales</taxon>
        <taxon>Clostridiaceae</taxon>
        <taxon>Clostridium</taxon>
    </lineage>
</organism>
<dbReference type="PANTHER" id="PTHR43278:SF2">
    <property type="entry name" value="IRON-SULFUR FLAVOPROTEIN"/>
    <property type="match status" value="1"/>
</dbReference>
<reference evidence="4 5" key="1">
    <citation type="submission" date="2020-02" db="EMBL/GenBank/DDBJ databases">
        <title>Genome assembly of a novel Clostridium senegalense strain.</title>
        <authorList>
            <person name="Gupta T.B."/>
            <person name="Jauregui R."/>
            <person name="Maclean P."/>
            <person name="Nawarathana A."/>
            <person name="Brightwell G."/>
        </authorList>
    </citation>
    <scope>NUCLEOTIDE SEQUENCE [LARGE SCALE GENOMIC DNA]</scope>
    <source>
        <strain evidence="4 5">AGRFS4</strain>
    </source>
</reference>
<proteinExistence type="predicted"/>
<name>A0A6M0HA39_9CLOT</name>
<dbReference type="InterPro" id="IPR005025">
    <property type="entry name" value="FMN_Rdtase-like_dom"/>
</dbReference>
<evidence type="ECO:0000256" key="1">
    <source>
        <dbReference type="ARBA" id="ARBA00022630"/>
    </source>
</evidence>
<dbReference type="PANTHER" id="PTHR43278">
    <property type="entry name" value="NAD(P)H-DEPENDENT FMN-CONTAINING OXIDOREDUCTASE YWQN-RELATED"/>
    <property type="match status" value="1"/>
</dbReference>
<evidence type="ECO:0000259" key="3">
    <source>
        <dbReference type="Pfam" id="PF03358"/>
    </source>
</evidence>
<sequence length="179" mass="20425">MKIGAFMGSPHKSGNTAILLNKFLKGVNDNHKVTIENIFLQEYKISPCMACNYCKREGECIQKDDMVKLYDVFKQSDILVFATPIYWWSMSAQLKTFIDRTYALEEKDRKGKKAYLLMTYGGAMPNSGPELTEKMFKDIFDYVGIELLGVYGVCTDENVPVKDNTLALEEIYKIGKELI</sequence>
<dbReference type="Pfam" id="PF03358">
    <property type="entry name" value="FMN_red"/>
    <property type="match status" value="1"/>
</dbReference>
<dbReference type="RefSeq" id="WP_199870906.1">
    <property type="nucleotide sequence ID" value="NZ_JAAGPU010000051.1"/>
</dbReference>
<dbReference type="GO" id="GO:0016491">
    <property type="term" value="F:oxidoreductase activity"/>
    <property type="evidence" value="ECO:0007669"/>
    <property type="project" value="InterPro"/>
</dbReference>
<gene>
    <name evidence="4" type="ORF">G3M99_17250</name>
</gene>
<keyword evidence="5" id="KW-1185">Reference proteome</keyword>
<dbReference type="InterPro" id="IPR029039">
    <property type="entry name" value="Flavoprotein-like_sf"/>
</dbReference>
<evidence type="ECO:0000313" key="4">
    <source>
        <dbReference type="EMBL" id="NEU06552.1"/>
    </source>
</evidence>
<dbReference type="Proteomes" id="UP000481872">
    <property type="component" value="Unassembled WGS sequence"/>
</dbReference>
<comment type="caution">
    <text evidence="4">The sequence shown here is derived from an EMBL/GenBank/DDBJ whole genome shotgun (WGS) entry which is preliminary data.</text>
</comment>
<dbReference type="SUPFAM" id="SSF52218">
    <property type="entry name" value="Flavoproteins"/>
    <property type="match status" value="1"/>
</dbReference>
<accession>A0A6M0HA39</accession>
<keyword evidence="2" id="KW-0288">FMN</keyword>
<protein>
    <submittedName>
        <fullName evidence="4">Flavodoxin family protein</fullName>
    </submittedName>
</protein>